<dbReference type="Gene3D" id="1.10.287.1120">
    <property type="entry name" value="Bipartite methylase S protein"/>
    <property type="match status" value="1"/>
</dbReference>
<evidence type="ECO:0000259" key="4">
    <source>
        <dbReference type="Pfam" id="PF01420"/>
    </source>
</evidence>
<sequence length="391" mass="45250">MQCELGDVSNVYDGTHQTPAYRENGVMFLSVENIDSLHSNKFISEEDYYKDFKIFPEKGDILMTRIGDVGTPKVIETEQKLAYYVSLALLKIKTSDSYFICYSIMSPFVQKEILSKTLVTATPKKINKSDINKVKIYISKISKEQRKISKFMNKLDSIITLEQQKIDNLELLKDYLLQNMFVNEDESPNLRFSNFKEEWIQYELSELVVQKKSYSLSRSVETNDETGYKYIHYGDIHTNKVNLVSDDRLLPNIVPGDYELLEKDDLILADASEDYDGIAWPSVIICNPINKIVAGLHTIVLRPHRISSIFLYYHIHTLTFRKFGSKVGTGMKVFGITAKNLLKYKLYIPTFDEQIKIQKILLLLDKTITLEQTKLEKLDRLKQKLLSSLFI</sequence>
<feature type="domain" description="Type I restriction modification DNA specificity" evidence="4">
    <location>
        <begin position="197"/>
        <end position="379"/>
    </location>
</feature>
<keyword evidence="3" id="KW-0238">DNA-binding</keyword>
<proteinExistence type="inferred from homology"/>
<comment type="caution">
    <text evidence="5">The sequence shown here is derived from an EMBL/GenBank/DDBJ whole genome shotgun (WGS) entry which is preliminary data.</text>
</comment>
<dbReference type="Gene3D" id="3.90.220.20">
    <property type="entry name" value="DNA methylase specificity domains"/>
    <property type="match status" value="2"/>
</dbReference>
<dbReference type="EMBL" id="JAOTMD010000002">
    <property type="protein sequence ID" value="MCY3024927.1"/>
    <property type="molecule type" value="Genomic_DNA"/>
</dbReference>
<accession>A0ABT4BXD2</accession>
<keyword evidence="5" id="KW-0378">Hydrolase</keyword>
<name>A0ABT4BXD2_9LACT</name>
<dbReference type="EC" id="3.1.21.-" evidence="5"/>
<evidence type="ECO:0000256" key="3">
    <source>
        <dbReference type="ARBA" id="ARBA00023125"/>
    </source>
</evidence>
<dbReference type="GO" id="GO:0004519">
    <property type="term" value="F:endonuclease activity"/>
    <property type="evidence" value="ECO:0007669"/>
    <property type="project" value="UniProtKB-KW"/>
</dbReference>
<dbReference type="SUPFAM" id="SSF116734">
    <property type="entry name" value="DNA methylase specificity domain"/>
    <property type="match status" value="2"/>
</dbReference>
<protein>
    <submittedName>
        <fullName evidence="5">Restriction endonuclease subunit S</fullName>
        <ecNumber evidence="5">3.1.21.-</ecNumber>
    </submittedName>
</protein>
<dbReference type="Proteomes" id="UP001072007">
    <property type="component" value="Unassembled WGS sequence"/>
</dbReference>
<evidence type="ECO:0000256" key="2">
    <source>
        <dbReference type="ARBA" id="ARBA00022747"/>
    </source>
</evidence>
<dbReference type="RefSeq" id="WP_267982672.1">
    <property type="nucleotide sequence ID" value="NZ_JAOTMC010000003.1"/>
</dbReference>
<dbReference type="Pfam" id="PF01420">
    <property type="entry name" value="Methylase_S"/>
    <property type="match status" value="2"/>
</dbReference>
<evidence type="ECO:0000313" key="6">
    <source>
        <dbReference type="Proteomes" id="UP001072007"/>
    </source>
</evidence>
<dbReference type="GO" id="GO:0016787">
    <property type="term" value="F:hydrolase activity"/>
    <property type="evidence" value="ECO:0007669"/>
    <property type="project" value="UniProtKB-KW"/>
</dbReference>
<keyword evidence="6" id="KW-1185">Reference proteome</keyword>
<evidence type="ECO:0000256" key="1">
    <source>
        <dbReference type="ARBA" id="ARBA00010923"/>
    </source>
</evidence>
<keyword evidence="2" id="KW-0680">Restriction system</keyword>
<dbReference type="GeneID" id="86970095"/>
<dbReference type="PANTHER" id="PTHR30408">
    <property type="entry name" value="TYPE-1 RESTRICTION ENZYME ECOKI SPECIFICITY PROTEIN"/>
    <property type="match status" value="1"/>
</dbReference>
<feature type="domain" description="Type I restriction modification DNA specificity" evidence="4">
    <location>
        <begin position="4"/>
        <end position="170"/>
    </location>
</feature>
<keyword evidence="5" id="KW-0540">Nuclease</keyword>
<dbReference type="InterPro" id="IPR044946">
    <property type="entry name" value="Restrct_endonuc_typeI_TRD_sf"/>
</dbReference>
<dbReference type="PANTHER" id="PTHR30408:SF12">
    <property type="entry name" value="TYPE I RESTRICTION ENZYME MJAVIII SPECIFICITY SUBUNIT"/>
    <property type="match status" value="1"/>
</dbReference>
<gene>
    <name evidence="5" type="ORF">ODY23_01200</name>
</gene>
<evidence type="ECO:0000313" key="5">
    <source>
        <dbReference type="EMBL" id="MCY3024927.1"/>
    </source>
</evidence>
<dbReference type="InterPro" id="IPR052021">
    <property type="entry name" value="Type-I_RS_S_subunit"/>
</dbReference>
<keyword evidence="5" id="KW-0255">Endonuclease</keyword>
<reference evidence="5" key="1">
    <citation type="submission" date="2024-05" db="EMBL/GenBank/DDBJ databases">
        <title>Aerococcus urinae taxonomy study.</title>
        <authorList>
            <person name="Christensen J."/>
            <person name="Senneby E."/>
        </authorList>
    </citation>
    <scope>NUCLEOTIDE SEQUENCE</scope>
    <source>
        <strain evidence="5">CDC-3352-U95</strain>
    </source>
</reference>
<organism evidence="5 6">
    <name type="scientific">Aerococcus loyolae</name>
    <dbReference type="NCBI Taxonomy" id="2976809"/>
    <lineage>
        <taxon>Bacteria</taxon>
        <taxon>Bacillati</taxon>
        <taxon>Bacillota</taxon>
        <taxon>Bacilli</taxon>
        <taxon>Lactobacillales</taxon>
        <taxon>Aerococcaceae</taxon>
        <taxon>Aerococcus</taxon>
    </lineage>
</organism>
<dbReference type="InterPro" id="IPR000055">
    <property type="entry name" value="Restrct_endonuc_typeI_TRD"/>
</dbReference>
<comment type="similarity">
    <text evidence="1">Belongs to the type-I restriction system S methylase family.</text>
</comment>